<dbReference type="PANTHER" id="PTHR18460:SF3">
    <property type="entry name" value="TELO2-INTERACTING PROTEIN 1 HOMOLOG"/>
    <property type="match status" value="1"/>
</dbReference>
<dbReference type="PaxDb" id="35128-Thaps4483"/>
<dbReference type="InParanoid" id="B8BZE5"/>
<dbReference type="RefSeq" id="XP_002289801.1">
    <property type="nucleotide sequence ID" value="XM_002289765.1"/>
</dbReference>
<feature type="region of interest" description="Disordered" evidence="1">
    <location>
        <begin position="364"/>
        <end position="395"/>
    </location>
</feature>
<sequence length="450" mass="51720">MTYLNNSNNNFQSSQTFMCQISHLEAGSKLILQATSVPVQQRCEYDALSYWSDEFDKLGEDESVVEAFQCIQQSETSHPLLSGFVNNDVEWKYFIAILKIIHRANGKYKFLPVYMGKCPVRDADGGYNLSCGGGRCKGCMDVDAFRNCASVDMLLTLHNAISSMTDCVFSAEEMLVPAVLVNGRPHCPLPPRPSKSASKEKQYYCEDVAGPYYQDDDITSPEAVIVAKGLNLFGKLARELDCKPMFINVAGTSGKKVMSKLDSALFFVHNEMFHMSNISTRRTSYGTGEEQTTKVTQLLDGLEERVESLFEESAPLKLKGAIESAFVDVWFKYYGSDATIKERVRALEEKWTAERKAVLAIKEEKRQQRKRAQEEKRKAEYEEKRKAEYEEKRQKHEAEYAIKEERRLKKMRELEEKVKKRKAKLTRKAEERELMKERRLKKMWTANLLR</sequence>
<reference evidence="2 3" key="1">
    <citation type="journal article" date="2004" name="Science">
        <title>The genome of the diatom Thalassiosira pseudonana: ecology, evolution, and metabolism.</title>
        <authorList>
            <person name="Armbrust E.V."/>
            <person name="Berges J.A."/>
            <person name="Bowler C."/>
            <person name="Green B.R."/>
            <person name="Martinez D."/>
            <person name="Putnam N.H."/>
            <person name="Zhou S."/>
            <person name="Allen A.E."/>
            <person name="Apt K.E."/>
            <person name="Bechner M."/>
            <person name="Brzezinski M.A."/>
            <person name="Chaal B.K."/>
            <person name="Chiovitti A."/>
            <person name="Davis A.K."/>
            <person name="Demarest M.S."/>
            <person name="Detter J.C."/>
            <person name="Glavina T."/>
            <person name="Goodstein D."/>
            <person name="Hadi M.Z."/>
            <person name="Hellsten U."/>
            <person name="Hildebrand M."/>
            <person name="Jenkins B.D."/>
            <person name="Jurka J."/>
            <person name="Kapitonov V.V."/>
            <person name="Kroger N."/>
            <person name="Lau W.W."/>
            <person name="Lane T.W."/>
            <person name="Larimer F.W."/>
            <person name="Lippmeier J.C."/>
            <person name="Lucas S."/>
            <person name="Medina M."/>
            <person name="Montsant A."/>
            <person name="Obornik M."/>
            <person name="Parker M.S."/>
            <person name="Palenik B."/>
            <person name="Pazour G.J."/>
            <person name="Richardson P.M."/>
            <person name="Rynearson T.A."/>
            <person name="Saito M.A."/>
            <person name="Schwartz D.C."/>
            <person name="Thamatrakoln K."/>
            <person name="Valentin K."/>
            <person name="Vardi A."/>
            <person name="Wilkerson F.P."/>
            <person name="Rokhsar D.S."/>
        </authorList>
    </citation>
    <scope>NUCLEOTIDE SEQUENCE [LARGE SCALE GENOMIC DNA]</scope>
    <source>
        <strain evidence="2 3">CCMP1335</strain>
    </source>
</reference>
<accession>B8BZE5</accession>
<proteinExistence type="predicted"/>
<evidence type="ECO:0000313" key="3">
    <source>
        <dbReference type="Proteomes" id="UP000001449"/>
    </source>
</evidence>
<gene>
    <name evidence="2" type="ORF">THAPSDRAFT_4483</name>
</gene>
<evidence type="ECO:0000256" key="1">
    <source>
        <dbReference type="SAM" id="MobiDB-lite"/>
    </source>
</evidence>
<dbReference type="InterPro" id="IPR052587">
    <property type="entry name" value="TELO2-interacting_protein_1"/>
</dbReference>
<protein>
    <submittedName>
        <fullName evidence="2">Uncharacterized protein</fullName>
    </submittedName>
</protein>
<dbReference type="STRING" id="35128.B8BZE5"/>
<dbReference type="KEGG" id="tps:THAPSDRAFT_4483"/>
<reference evidence="2 3" key="2">
    <citation type="journal article" date="2008" name="Nature">
        <title>The Phaeodactylum genome reveals the evolutionary history of diatom genomes.</title>
        <authorList>
            <person name="Bowler C."/>
            <person name="Allen A.E."/>
            <person name="Badger J.H."/>
            <person name="Grimwood J."/>
            <person name="Jabbari K."/>
            <person name="Kuo A."/>
            <person name="Maheswari U."/>
            <person name="Martens C."/>
            <person name="Maumus F."/>
            <person name="Otillar R.P."/>
            <person name="Rayko E."/>
            <person name="Salamov A."/>
            <person name="Vandepoele K."/>
            <person name="Beszteri B."/>
            <person name="Gruber A."/>
            <person name="Heijde M."/>
            <person name="Katinka M."/>
            <person name="Mock T."/>
            <person name="Valentin K."/>
            <person name="Verret F."/>
            <person name="Berges J.A."/>
            <person name="Brownlee C."/>
            <person name="Cadoret J.P."/>
            <person name="Chiovitti A."/>
            <person name="Choi C.J."/>
            <person name="Coesel S."/>
            <person name="De Martino A."/>
            <person name="Detter J.C."/>
            <person name="Durkin C."/>
            <person name="Falciatore A."/>
            <person name="Fournet J."/>
            <person name="Haruta M."/>
            <person name="Huysman M.J."/>
            <person name="Jenkins B.D."/>
            <person name="Jiroutova K."/>
            <person name="Jorgensen R.E."/>
            <person name="Joubert Y."/>
            <person name="Kaplan A."/>
            <person name="Kroger N."/>
            <person name="Kroth P.G."/>
            <person name="La Roche J."/>
            <person name="Lindquist E."/>
            <person name="Lommer M."/>
            <person name="Martin-Jezequel V."/>
            <person name="Lopez P.J."/>
            <person name="Lucas S."/>
            <person name="Mangogna M."/>
            <person name="McGinnis K."/>
            <person name="Medlin L.K."/>
            <person name="Montsant A."/>
            <person name="Oudot-Le Secq M.P."/>
            <person name="Napoli C."/>
            <person name="Obornik M."/>
            <person name="Parker M.S."/>
            <person name="Petit J.L."/>
            <person name="Porcel B.M."/>
            <person name="Poulsen N."/>
            <person name="Robison M."/>
            <person name="Rychlewski L."/>
            <person name="Rynearson T.A."/>
            <person name="Schmutz J."/>
            <person name="Shapiro H."/>
            <person name="Siaut M."/>
            <person name="Stanley M."/>
            <person name="Sussman M.R."/>
            <person name="Taylor A.R."/>
            <person name="Vardi A."/>
            <person name="von Dassow P."/>
            <person name="Vyverman W."/>
            <person name="Willis A."/>
            <person name="Wyrwicz L.S."/>
            <person name="Rokhsar D.S."/>
            <person name="Weissenbach J."/>
            <person name="Armbrust E.V."/>
            <person name="Green B.R."/>
            <person name="Van de Peer Y."/>
            <person name="Grigoriev I.V."/>
        </authorList>
    </citation>
    <scope>NUCLEOTIDE SEQUENCE [LARGE SCALE GENOMIC DNA]</scope>
    <source>
        <strain evidence="2 3">CCMP1335</strain>
    </source>
</reference>
<dbReference type="eggNOG" id="ENOG502RUJJ">
    <property type="taxonomic scope" value="Eukaryota"/>
</dbReference>
<dbReference type="EMBL" id="CM000641">
    <property type="protein sequence ID" value="EED93338.1"/>
    <property type="molecule type" value="Genomic_DNA"/>
</dbReference>
<dbReference type="PANTHER" id="PTHR18460">
    <property type="entry name" value="TEL2 INTERACTING PROTEIN 1 TTI1 FAMILY MEMBER"/>
    <property type="match status" value="1"/>
</dbReference>
<name>B8BZE5_THAPS</name>
<organism evidence="2 3">
    <name type="scientific">Thalassiosira pseudonana</name>
    <name type="common">Marine diatom</name>
    <name type="synonym">Cyclotella nana</name>
    <dbReference type="NCBI Taxonomy" id="35128"/>
    <lineage>
        <taxon>Eukaryota</taxon>
        <taxon>Sar</taxon>
        <taxon>Stramenopiles</taxon>
        <taxon>Ochrophyta</taxon>
        <taxon>Bacillariophyta</taxon>
        <taxon>Coscinodiscophyceae</taxon>
        <taxon>Thalassiosirophycidae</taxon>
        <taxon>Thalassiosirales</taxon>
        <taxon>Thalassiosiraceae</taxon>
        <taxon>Thalassiosira</taxon>
    </lineage>
</organism>
<keyword evidence="3" id="KW-1185">Reference proteome</keyword>
<dbReference type="AlphaFoldDB" id="B8BZE5"/>
<evidence type="ECO:0000313" key="2">
    <source>
        <dbReference type="EMBL" id="EED93338.1"/>
    </source>
</evidence>
<dbReference type="GeneID" id="7447964"/>
<dbReference type="HOGENOM" id="CLU_538087_0_0_1"/>
<dbReference type="Proteomes" id="UP000001449">
    <property type="component" value="Chromosome 4"/>
</dbReference>